<dbReference type="EMBL" id="RHXB01000003">
    <property type="protein sequence ID" value="RSE27943.1"/>
    <property type="molecule type" value="Genomic_DNA"/>
</dbReference>
<feature type="signal peptide" evidence="6">
    <location>
        <begin position="1"/>
        <end position="21"/>
    </location>
</feature>
<evidence type="ECO:0000313" key="7">
    <source>
        <dbReference type="EMBL" id="RSE27943.1"/>
    </source>
</evidence>
<dbReference type="Pfam" id="PF06629">
    <property type="entry name" value="MipA"/>
    <property type="match status" value="1"/>
</dbReference>
<feature type="chain" id="PRO_5019044871" evidence="6">
    <location>
        <begin position="22"/>
        <end position="246"/>
    </location>
</feature>
<dbReference type="AlphaFoldDB" id="A0A427V5G1"/>
<dbReference type="PANTHER" id="PTHR38776">
    <property type="entry name" value="MLTA-INTERACTING PROTEIN-RELATED"/>
    <property type="match status" value="1"/>
</dbReference>
<organism evidence="7 8">
    <name type="scientific">Atlantibacter subterraneus</name>
    <dbReference type="NCBI Taxonomy" id="255519"/>
    <lineage>
        <taxon>Bacteria</taxon>
        <taxon>Pseudomonadati</taxon>
        <taxon>Pseudomonadota</taxon>
        <taxon>Gammaproteobacteria</taxon>
        <taxon>Enterobacterales</taxon>
        <taxon>Enterobacteriaceae</taxon>
        <taxon>Atlantibacter</taxon>
    </lineage>
</organism>
<evidence type="ECO:0000313" key="8">
    <source>
        <dbReference type="Proteomes" id="UP000275331"/>
    </source>
</evidence>
<reference evidence="7 8" key="1">
    <citation type="submission" date="2018-10" db="EMBL/GenBank/DDBJ databases">
        <title>Transmission dynamics of multidrug resistant bacteria on intensive care unit surfaces.</title>
        <authorList>
            <person name="D'Souza A.W."/>
            <person name="Potter R.F."/>
            <person name="Wallace M."/>
            <person name="Shupe A."/>
            <person name="Patel S."/>
            <person name="Sun S."/>
            <person name="Gul D."/>
            <person name="Kwon J.H."/>
            <person name="Andleeb S."/>
            <person name="Burnham C.-A.D."/>
            <person name="Dantas G."/>
        </authorList>
    </citation>
    <scope>NUCLEOTIDE SEQUENCE [LARGE SCALE GENOMIC DNA]</scope>
    <source>
        <strain evidence="7 8">AS_373</strain>
    </source>
</reference>
<gene>
    <name evidence="7" type="ORF">EGT71_06035</name>
</gene>
<evidence type="ECO:0000256" key="2">
    <source>
        <dbReference type="ARBA" id="ARBA00005722"/>
    </source>
</evidence>
<dbReference type="InterPro" id="IPR010583">
    <property type="entry name" value="MipA"/>
</dbReference>
<dbReference type="GO" id="GO:0009252">
    <property type="term" value="P:peptidoglycan biosynthetic process"/>
    <property type="evidence" value="ECO:0007669"/>
    <property type="project" value="TreeGrafter"/>
</dbReference>
<evidence type="ECO:0000256" key="1">
    <source>
        <dbReference type="ARBA" id="ARBA00004442"/>
    </source>
</evidence>
<comment type="similarity">
    <text evidence="2">Belongs to the MipA/OmpV family.</text>
</comment>
<comment type="caution">
    <text evidence="7">The sequence shown here is derived from an EMBL/GenBank/DDBJ whole genome shotgun (WGS) entry which is preliminary data.</text>
</comment>
<dbReference type="OrthoDB" id="8562138at2"/>
<keyword evidence="5" id="KW-0998">Cell outer membrane</keyword>
<name>A0A427V5G1_9ENTR</name>
<keyword evidence="3 6" id="KW-0732">Signal</keyword>
<comment type="subcellular location">
    <subcellularLocation>
        <location evidence="1">Cell outer membrane</location>
    </subcellularLocation>
</comment>
<sequence>MMKKFIVLGITLLLPLSEALAAEIGLGVEGEAQFNPYKSYKTDYSLIPYLGYDNKIVYLDGTEAGVYLVNDDKNEFKARVWYLDVEFDPDNARQWAIRQLDTRHSTMMAGVSYQRITDIGAFRGEFSGDTLNTSNGMMATLAWAGQIVAEPVTIYPQAGVDWYSDKLARYYYGISERESAKSGLDAWSPNDAFAPWLAVAADWKVTDNLHFYLQPRITFLPSTIRHSPMVDDNVLADIESGLVWSF</sequence>
<proteinExistence type="inferred from homology"/>
<evidence type="ECO:0000256" key="5">
    <source>
        <dbReference type="ARBA" id="ARBA00023237"/>
    </source>
</evidence>
<accession>A0A427V5G1</accession>
<protein>
    <submittedName>
        <fullName evidence="7">MipA/OmpV family protein</fullName>
    </submittedName>
</protein>
<dbReference type="GO" id="GO:0009279">
    <property type="term" value="C:cell outer membrane"/>
    <property type="evidence" value="ECO:0007669"/>
    <property type="project" value="UniProtKB-SubCell"/>
</dbReference>
<dbReference type="RefSeq" id="WP_125292682.1">
    <property type="nucleotide sequence ID" value="NZ_JAPTZM010000007.1"/>
</dbReference>
<evidence type="ECO:0000256" key="6">
    <source>
        <dbReference type="SAM" id="SignalP"/>
    </source>
</evidence>
<evidence type="ECO:0000256" key="3">
    <source>
        <dbReference type="ARBA" id="ARBA00022729"/>
    </source>
</evidence>
<dbReference type="Proteomes" id="UP000275331">
    <property type="component" value="Unassembled WGS sequence"/>
</dbReference>
<keyword evidence="4" id="KW-0472">Membrane</keyword>
<dbReference type="PANTHER" id="PTHR38776:SF1">
    <property type="entry name" value="MLTA-INTERACTING PROTEIN-RELATED"/>
    <property type="match status" value="1"/>
</dbReference>
<evidence type="ECO:0000256" key="4">
    <source>
        <dbReference type="ARBA" id="ARBA00023136"/>
    </source>
</evidence>